<dbReference type="Pfam" id="PF01315">
    <property type="entry name" value="Ald_Xan_dh_C"/>
    <property type="match status" value="1"/>
</dbReference>
<protein>
    <submittedName>
        <fullName evidence="5">Carbon-monoxide dehydrogenase large subunit</fullName>
        <ecNumber evidence="5">1.2.7.4</ecNumber>
    </submittedName>
</protein>
<dbReference type="GO" id="GO:0043885">
    <property type="term" value="F:anaerobic carbon-monoxide dehydrogenase activity"/>
    <property type="evidence" value="ECO:0007669"/>
    <property type="project" value="UniProtKB-EC"/>
</dbReference>
<proteinExistence type="predicted"/>
<feature type="region of interest" description="Disordered" evidence="3">
    <location>
        <begin position="1"/>
        <end position="31"/>
    </location>
</feature>
<evidence type="ECO:0000313" key="6">
    <source>
        <dbReference type="Proteomes" id="UP000581135"/>
    </source>
</evidence>
<dbReference type="EC" id="1.2.7.4" evidence="5"/>
<dbReference type="InterPro" id="IPR000674">
    <property type="entry name" value="Ald_Oxase/Xan_DH_a/b"/>
</dbReference>
<reference evidence="5 6" key="1">
    <citation type="submission" date="2020-08" db="EMBL/GenBank/DDBJ databases">
        <title>Genomic Encyclopedia of Type Strains, Phase III (KMG-III): the genomes of soil and plant-associated and newly described type strains.</title>
        <authorList>
            <person name="Whitman W."/>
        </authorList>
    </citation>
    <scope>NUCLEOTIDE SEQUENCE [LARGE SCALE GENOMIC DNA]</scope>
    <source>
        <strain evidence="5 6">CECT 8803</strain>
    </source>
</reference>
<evidence type="ECO:0000256" key="1">
    <source>
        <dbReference type="ARBA" id="ARBA00022505"/>
    </source>
</evidence>
<dbReference type="Proteomes" id="UP000581135">
    <property type="component" value="Unassembled WGS sequence"/>
</dbReference>
<dbReference type="Gene3D" id="3.90.1170.50">
    <property type="entry name" value="Aldehyde oxidase/xanthine dehydrogenase, a/b hammerhead"/>
    <property type="match status" value="1"/>
</dbReference>
<name>A0A839SNL6_9PROT</name>
<keyword evidence="1" id="KW-0500">Molybdenum</keyword>
<dbReference type="SUPFAM" id="SSF56003">
    <property type="entry name" value="Molybdenum cofactor-binding domain"/>
    <property type="match status" value="1"/>
</dbReference>
<sequence length="802" mass="86214">MNAETKPQAPNTKDQRSTSKASTNRIIGQSLPRKEDDRLLQGGGLFVDDAQFAHQIEMAIARCPFPHARILRINTAAAWQVPGVLEIFTGKEVAERSNPLTVLRPVPGAPALPYFALARDVALHEGQAVVSIAAETRAIAEDALDLLEIDYEPLPHVTDTAKCLDNDAPVLHPELLANNLMAENTDQIGEPDQKCGTAEVVARGRFYNSRVAPLSLETRGVAVYWRAGARMLDVRLSTQVPHLVRKQLAESLRLEESGIRVVASDVGGAYGMKLGAFPEDILASLHAISLGRPVKWIEDRMEYFRASTHGRESIHNMAIAADRDGRIKAIIDDYVTDIGGWNSPFGSAQLSSVTFAGPYKVSDARATRMVVLSNKTPIGAYRGYGQPEVNFALEVLLDRMAGKLGKSPLALRRLNMLQPGDLPWRTASGAVYDIGDYPRTLEMAAAAVDYEAHFAAPRVVRGDGRIKGIGLSSFVERTGYASARFLANRGSQFGAHESVTLRANRSGGVDLYSGVSTFGQGSETAFAQICAQVLGIDYDAVRVHAGDTASSPLNTGAFASRTLIAASGAIKQAAEVMRQKILLIGGMALEQSPANLTIRQMAVCVKNNPTLSVPLADVFKRAITGQGIPNGIEPGLEATAHFEPREASFSFGTAAAVVAVDPQTGEYKVERFVMAHDCGIEVNPMLVEGQVRGALVQGIGAAMNEELRYDAETGQLINGSMMDYFAPMSVDVPPIQLLHTEVPSDVTTFGVRGVGEVGTIPPAAAIANAVCDALRDYQIEISELPITPEKVWRAICTAKQAR</sequence>
<dbReference type="SMART" id="SM01008">
    <property type="entry name" value="Ald_Xan_dh_C"/>
    <property type="match status" value="1"/>
</dbReference>
<dbReference type="Pfam" id="PF02738">
    <property type="entry name" value="MoCoBD_1"/>
    <property type="match status" value="1"/>
</dbReference>
<dbReference type="EMBL" id="JACHXA010000002">
    <property type="protein sequence ID" value="MBB3064497.1"/>
    <property type="molecule type" value="Genomic_DNA"/>
</dbReference>
<dbReference type="InterPro" id="IPR016208">
    <property type="entry name" value="Ald_Oxase/xanthine_DH-like"/>
</dbReference>
<feature type="compositionally biased region" description="Polar residues" evidence="3">
    <location>
        <begin position="8"/>
        <end position="27"/>
    </location>
</feature>
<dbReference type="PANTHER" id="PTHR11908:SF132">
    <property type="entry name" value="ALDEHYDE OXIDASE 1-RELATED"/>
    <property type="match status" value="1"/>
</dbReference>
<dbReference type="PANTHER" id="PTHR11908">
    <property type="entry name" value="XANTHINE DEHYDROGENASE"/>
    <property type="match status" value="1"/>
</dbReference>
<dbReference type="InterPro" id="IPR046867">
    <property type="entry name" value="AldOxase/xan_DH_MoCoBD2"/>
</dbReference>
<comment type="caution">
    <text evidence="5">The sequence shown here is derived from an EMBL/GenBank/DDBJ whole genome shotgun (WGS) entry which is preliminary data.</text>
</comment>
<dbReference type="InterPro" id="IPR037165">
    <property type="entry name" value="AldOxase/xan_DH_Mopterin-bd_sf"/>
</dbReference>
<dbReference type="InterPro" id="IPR036856">
    <property type="entry name" value="Ald_Oxase/Xan_DH_a/b_sf"/>
</dbReference>
<keyword evidence="2 5" id="KW-0560">Oxidoreductase</keyword>
<feature type="domain" description="Aldehyde oxidase/xanthine dehydrogenase a/b hammerhead" evidence="4">
    <location>
        <begin position="41"/>
        <end position="155"/>
    </location>
</feature>
<organism evidence="5 6">
    <name type="scientific">Limibacillus halophilus</name>
    <dbReference type="NCBI Taxonomy" id="1579333"/>
    <lineage>
        <taxon>Bacteria</taxon>
        <taxon>Pseudomonadati</taxon>
        <taxon>Pseudomonadota</taxon>
        <taxon>Alphaproteobacteria</taxon>
        <taxon>Rhodospirillales</taxon>
        <taxon>Rhodovibrionaceae</taxon>
        <taxon>Limibacillus</taxon>
    </lineage>
</organism>
<dbReference type="GO" id="GO:0005506">
    <property type="term" value="F:iron ion binding"/>
    <property type="evidence" value="ECO:0007669"/>
    <property type="project" value="InterPro"/>
</dbReference>
<dbReference type="Pfam" id="PF20256">
    <property type="entry name" value="MoCoBD_2"/>
    <property type="match status" value="1"/>
</dbReference>
<dbReference type="InterPro" id="IPR008274">
    <property type="entry name" value="AldOxase/xan_DH_MoCoBD1"/>
</dbReference>
<dbReference type="Gene3D" id="3.30.365.10">
    <property type="entry name" value="Aldehyde oxidase/xanthine dehydrogenase, molybdopterin binding domain"/>
    <property type="match status" value="4"/>
</dbReference>
<dbReference type="RefSeq" id="WP_183415318.1">
    <property type="nucleotide sequence ID" value="NZ_JACHXA010000002.1"/>
</dbReference>
<evidence type="ECO:0000256" key="2">
    <source>
        <dbReference type="ARBA" id="ARBA00023002"/>
    </source>
</evidence>
<evidence type="ECO:0000259" key="4">
    <source>
        <dbReference type="SMART" id="SM01008"/>
    </source>
</evidence>
<evidence type="ECO:0000256" key="3">
    <source>
        <dbReference type="SAM" id="MobiDB-lite"/>
    </source>
</evidence>
<gene>
    <name evidence="5" type="ORF">FHR98_000769</name>
</gene>
<evidence type="ECO:0000313" key="5">
    <source>
        <dbReference type="EMBL" id="MBB3064497.1"/>
    </source>
</evidence>
<dbReference type="AlphaFoldDB" id="A0A839SNL6"/>
<keyword evidence="6" id="KW-1185">Reference proteome</keyword>
<dbReference type="SUPFAM" id="SSF54665">
    <property type="entry name" value="CO dehydrogenase molybdoprotein N-domain-like"/>
    <property type="match status" value="1"/>
</dbReference>
<accession>A0A839SNL6</accession>